<evidence type="ECO:0000313" key="2">
    <source>
        <dbReference type="Proteomes" id="UP000604046"/>
    </source>
</evidence>
<name>A0A812P407_9DINO</name>
<dbReference type="GO" id="GO:0006418">
    <property type="term" value="P:tRNA aminoacylation for protein translation"/>
    <property type="evidence" value="ECO:0007669"/>
    <property type="project" value="InterPro"/>
</dbReference>
<dbReference type="SUPFAM" id="SSF47323">
    <property type="entry name" value="Anticodon-binding domain of a subclass of class I aminoacyl-tRNA synthetases"/>
    <property type="match status" value="2"/>
</dbReference>
<reference evidence="1" key="1">
    <citation type="submission" date="2021-02" db="EMBL/GenBank/DDBJ databases">
        <authorList>
            <person name="Dougan E. K."/>
            <person name="Rhodes N."/>
            <person name="Thang M."/>
            <person name="Chan C."/>
        </authorList>
    </citation>
    <scope>NUCLEOTIDE SEQUENCE</scope>
</reference>
<comment type="caution">
    <text evidence="1">The sequence shown here is derived from an EMBL/GenBank/DDBJ whole genome shotgun (WGS) entry which is preliminary data.</text>
</comment>
<dbReference type="EMBL" id="CAJNDS010002143">
    <property type="protein sequence ID" value="CAE7349318.1"/>
    <property type="molecule type" value="Genomic_DNA"/>
</dbReference>
<protein>
    <submittedName>
        <fullName evidence="1">CysS protein</fullName>
    </submittedName>
</protein>
<sequence length="155" mass="17244">MEWQYGSEAGIDAAALISSVDTALPTDINAGSAVLEEIKRLIQHRELARGSKDFAQADKIRAELQDLGVDLLDKEKLWKCPSRGLQGIITGFRANELSDVEVSTLVLQREKARMANDYELSDMIRDELKDRGVTIDDKKKALALRSNARCSFSYA</sequence>
<dbReference type="OrthoDB" id="438179at2759"/>
<organism evidence="1 2">
    <name type="scientific">Symbiodinium natans</name>
    <dbReference type="NCBI Taxonomy" id="878477"/>
    <lineage>
        <taxon>Eukaryota</taxon>
        <taxon>Sar</taxon>
        <taxon>Alveolata</taxon>
        <taxon>Dinophyceae</taxon>
        <taxon>Suessiales</taxon>
        <taxon>Symbiodiniaceae</taxon>
        <taxon>Symbiodinium</taxon>
    </lineage>
</organism>
<dbReference type="GO" id="GO:0005524">
    <property type="term" value="F:ATP binding"/>
    <property type="evidence" value="ECO:0007669"/>
    <property type="project" value="InterPro"/>
</dbReference>
<gene>
    <name evidence="1" type="primary">cysS</name>
    <name evidence="1" type="ORF">SNAT2548_LOCUS18364</name>
</gene>
<dbReference type="InterPro" id="IPR009080">
    <property type="entry name" value="tRNAsynth_Ia_anticodon-bd"/>
</dbReference>
<dbReference type="Gene3D" id="1.20.120.1910">
    <property type="entry name" value="Cysteine-tRNA ligase, C-terminal anti-codon recognition domain"/>
    <property type="match status" value="2"/>
</dbReference>
<keyword evidence="2" id="KW-1185">Reference proteome</keyword>
<dbReference type="GO" id="GO:0004812">
    <property type="term" value="F:aminoacyl-tRNA ligase activity"/>
    <property type="evidence" value="ECO:0007669"/>
    <property type="project" value="InterPro"/>
</dbReference>
<proteinExistence type="predicted"/>
<dbReference type="Proteomes" id="UP000604046">
    <property type="component" value="Unassembled WGS sequence"/>
</dbReference>
<accession>A0A812P407</accession>
<dbReference type="AlphaFoldDB" id="A0A812P407"/>
<evidence type="ECO:0000313" key="1">
    <source>
        <dbReference type="EMBL" id="CAE7349318.1"/>
    </source>
</evidence>